<proteinExistence type="predicted"/>
<organism evidence="2 5">
    <name type="scientific">Rotaria sordida</name>
    <dbReference type="NCBI Taxonomy" id="392033"/>
    <lineage>
        <taxon>Eukaryota</taxon>
        <taxon>Metazoa</taxon>
        <taxon>Spiralia</taxon>
        <taxon>Gnathifera</taxon>
        <taxon>Rotifera</taxon>
        <taxon>Eurotatoria</taxon>
        <taxon>Bdelloidea</taxon>
        <taxon>Philodinida</taxon>
        <taxon>Philodinidae</taxon>
        <taxon>Rotaria</taxon>
    </lineage>
</organism>
<dbReference type="EMBL" id="CAJNOH010001066">
    <property type="protein sequence ID" value="CAF1171193.1"/>
    <property type="molecule type" value="Genomic_DNA"/>
</dbReference>
<feature type="region of interest" description="Disordered" evidence="1">
    <location>
        <begin position="181"/>
        <end position="202"/>
    </location>
</feature>
<evidence type="ECO:0000313" key="6">
    <source>
        <dbReference type="Proteomes" id="UP000663870"/>
    </source>
</evidence>
<evidence type="ECO:0000256" key="1">
    <source>
        <dbReference type="SAM" id="MobiDB-lite"/>
    </source>
</evidence>
<evidence type="ECO:0000313" key="5">
    <source>
        <dbReference type="Proteomes" id="UP000663854"/>
    </source>
</evidence>
<dbReference type="EMBL" id="CAJNOL010001875">
    <property type="protein sequence ID" value="CAF1431843.1"/>
    <property type="molecule type" value="Genomic_DNA"/>
</dbReference>
<dbReference type="Proteomes" id="UP000663854">
    <property type="component" value="Unassembled WGS sequence"/>
</dbReference>
<accession>A0A814U855</accession>
<comment type="caution">
    <text evidence="2">The sequence shown here is derived from an EMBL/GenBank/DDBJ whole genome shotgun (WGS) entry which is preliminary data.</text>
</comment>
<reference evidence="2" key="1">
    <citation type="submission" date="2021-02" db="EMBL/GenBank/DDBJ databases">
        <authorList>
            <person name="Nowell W R."/>
        </authorList>
    </citation>
    <scope>NUCLEOTIDE SEQUENCE</scope>
</reference>
<evidence type="ECO:0000313" key="3">
    <source>
        <dbReference type="EMBL" id="CAF1431843.1"/>
    </source>
</evidence>
<feature type="compositionally biased region" description="Polar residues" evidence="1">
    <location>
        <begin position="183"/>
        <end position="194"/>
    </location>
</feature>
<keyword evidence="6" id="KW-1185">Reference proteome</keyword>
<dbReference type="Proteomes" id="UP000663870">
    <property type="component" value="Unassembled WGS sequence"/>
</dbReference>
<evidence type="ECO:0000313" key="4">
    <source>
        <dbReference type="EMBL" id="CAF1435660.1"/>
    </source>
</evidence>
<sequence length="240" mass="27573">MAEIDTLQISENLNNNYDHCASSASINSSRNLLIPERNSNEQIPQMYCLRLNDDKQTTSYDQRKLSSLKIDGNFHLSPIQPELYHLKVGENNTENKNYRSSLVMISEKRKSSIPYQSLNEQKPEVYYISKGDEKTSEYNKQLPFPNNIRQQNNLNDTIIHPNSSSKEKVITYMIATSEEDEFQSSIQHTSSSPIHPSKKKQTVSFDINDDNDKYSLSNKQNGFPIETHDISTNICYIPLS</sequence>
<dbReference type="AlphaFoldDB" id="A0A814U855"/>
<name>A0A814U855_9BILA</name>
<dbReference type="EMBL" id="CAJNOL010001903">
    <property type="protein sequence ID" value="CAF1435660.1"/>
    <property type="molecule type" value="Genomic_DNA"/>
</dbReference>
<protein>
    <submittedName>
        <fullName evidence="2">Uncharacterized protein</fullName>
    </submittedName>
</protein>
<gene>
    <name evidence="3" type="ORF">JXQ802_LOCUS36482</name>
    <name evidence="4" type="ORF">JXQ802_LOCUS36696</name>
    <name evidence="2" type="ORF">PYM288_LOCUS23282</name>
</gene>
<evidence type="ECO:0000313" key="2">
    <source>
        <dbReference type="EMBL" id="CAF1171193.1"/>
    </source>
</evidence>